<evidence type="ECO:0000259" key="1">
    <source>
        <dbReference type="PROSITE" id="PS51725"/>
    </source>
</evidence>
<dbReference type="Gene3D" id="3.30.70.100">
    <property type="match status" value="1"/>
</dbReference>
<keyword evidence="2" id="KW-0560">Oxidoreductase</keyword>
<sequence length="95" mass="11136">MVVIVARWTVQAESLTSTLTFLNDLQKASRAEPGCLTYDYYQDPHHPQNILIYEEYKNAEAVEAHRMTRHFQELVIQKIVPHLQERSVKVFEHSP</sequence>
<evidence type="ECO:0000313" key="2">
    <source>
        <dbReference type="EMBL" id="MDG0818074.1"/>
    </source>
</evidence>
<evidence type="ECO:0000313" key="3">
    <source>
        <dbReference type="Proteomes" id="UP001152321"/>
    </source>
</evidence>
<accession>A0ABT6DQ87</accession>
<name>A0ABT6DQ87_9BACT</name>
<comment type="caution">
    <text evidence="2">The sequence shown here is derived from an EMBL/GenBank/DDBJ whole genome shotgun (WGS) entry which is preliminary data.</text>
</comment>
<protein>
    <submittedName>
        <fullName evidence="2">Antibiotic biosynthesis monooxygenase</fullName>
    </submittedName>
</protein>
<proteinExistence type="predicted"/>
<dbReference type="PANTHER" id="PTHR33336">
    <property type="entry name" value="QUINOL MONOOXYGENASE YGIN-RELATED"/>
    <property type="match status" value="1"/>
</dbReference>
<organism evidence="2 3">
    <name type="scientific">Bdellovibrio svalbardensis</name>
    <dbReference type="NCBI Taxonomy" id="2972972"/>
    <lineage>
        <taxon>Bacteria</taxon>
        <taxon>Pseudomonadati</taxon>
        <taxon>Bdellovibrionota</taxon>
        <taxon>Bdellovibrionia</taxon>
        <taxon>Bdellovibrionales</taxon>
        <taxon>Pseudobdellovibrionaceae</taxon>
        <taxon>Bdellovibrio</taxon>
    </lineage>
</organism>
<dbReference type="PROSITE" id="PS51725">
    <property type="entry name" value="ABM"/>
    <property type="match status" value="1"/>
</dbReference>
<dbReference type="SUPFAM" id="SSF54909">
    <property type="entry name" value="Dimeric alpha+beta barrel"/>
    <property type="match status" value="1"/>
</dbReference>
<keyword evidence="2" id="KW-0503">Monooxygenase</keyword>
<keyword evidence="3" id="KW-1185">Reference proteome</keyword>
<dbReference type="InterPro" id="IPR011008">
    <property type="entry name" value="Dimeric_a/b-barrel"/>
</dbReference>
<dbReference type="Proteomes" id="UP001152321">
    <property type="component" value="Unassembled WGS sequence"/>
</dbReference>
<reference evidence="2" key="1">
    <citation type="submission" date="2022-08" db="EMBL/GenBank/DDBJ databases">
        <title>Novel Bdellovibrio Species Isolated from Svalbard: Designation Bdellovibrio svalbardensis.</title>
        <authorList>
            <person name="Mitchell R.J."/>
            <person name="Choi S.Y."/>
        </authorList>
    </citation>
    <scope>NUCLEOTIDE SEQUENCE</scope>
    <source>
        <strain evidence="2">PAP01</strain>
    </source>
</reference>
<dbReference type="InterPro" id="IPR007138">
    <property type="entry name" value="ABM_dom"/>
</dbReference>
<dbReference type="InterPro" id="IPR050744">
    <property type="entry name" value="AI-2_Isomerase_LsrG"/>
</dbReference>
<dbReference type="EMBL" id="JANRMI010000006">
    <property type="protein sequence ID" value="MDG0818074.1"/>
    <property type="molecule type" value="Genomic_DNA"/>
</dbReference>
<dbReference type="Pfam" id="PF03992">
    <property type="entry name" value="ABM"/>
    <property type="match status" value="1"/>
</dbReference>
<gene>
    <name evidence="2" type="ORF">NWE73_16955</name>
</gene>
<dbReference type="PANTHER" id="PTHR33336:SF3">
    <property type="entry name" value="ABM DOMAIN-CONTAINING PROTEIN"/>
    <property type="match status" value="1"/>
</dbReference>
<feature type="domain" description="ABM" evidence="1">
    <location>
        <begin position="2"/>
        <end position="91"/>
    </location>
</feature>
<dbReference type="RefSeq" id="WP_277579549.1">
    <property type="nucleotide sequence ID" value="NZ_JANRMI010000006.1"/>
</dbReference>
<dbReference type="GO" id="GO:0004497">
    <property type="term" value="F:monooxygenase activity"/>
    <property type="evidence" value="ECO:0007669"/>
    <property type="project" value="UniProtKB-KW"/>
</dbReference>